<sequence length="57" mass="6354">MIDAALRRVLLKLGLIFIFCHRSAGSYGYSYPDCTYLKGMRIQRITAVDVSATAQAQ</sequence>
<feature type="chain" id="PRO_5002433527" evidence="1">
    <location>
        <begin position="26"/>
        <end position="57"/>
    </location>
</feature>
<name>A0A0E9V4R6_ANGAN</name>
<organism evidence="2">
    <name type="scientific">Anguilla anguilla</name>
    <name type="common">European freshwater eel</name>
    <name type="synonym">Muraena anguilla</name>
    <dbReference type="NCBI Taxonomy" id="7936"/>
    <lineage>
        <taxon>Eukaryota</taxon>
        <taxon>Metazoa</taxon>
        <taxon>Chordata</taxon>
        <taxon>Craniata</taxon>
        <taxon>Vertebrata</taxon>
        <taxon>Euteleostomi</taxon>
        <taxon>Actinopterygii</taxon>
        <taxon>Neopterygii</taxon>
        <taxon>Teleostei</taxon>
        <taxon>Anguilliformes</taxon>
        <taxon>Anguillidae</taxon>
        <taxon>Anguilla</taxon>
    </lineage>
</organism>
<dbReference type="EMBL" id="GBXM01036147">
    <property type="protein sequence ID" value="JAH72430.1"/>
    <property type="molecule type" value="Transcribed_RNA"/>
</dbReference>
<proteinExistence type="predicted"/>
<evidence type="ECO:0000313" key="2">
    <source>
        <dbReference type="EMBL" id="JAH72430.1"/>
    </source>
</evidence>
<reference evidence="2" key="2">
    <citation type="journal article" date="2015" name="Fish Shellfish Immunol.">
        <title>Early steps in the European eel (Anguilla anguilla)-Vibrio vulnificus interaction in the gills: Role of the RtxA13 toxin.</title>
        <authorList>
            <person name="Callol A."/>
            <person name="Pajuelo D."/>
            <person name="Ebbesson L."/>
            <person name="Teles M."/>
            <person name="MacKenzie S."/>
            <person name="Amaro C."/>
        </authorList>
    </citation>
    <scope>NUCLEOTIDE SEQUENCE</scope>
</reference>
<protein>
    <submittedName>
        <fullName evidence="2">Uncharacterized protein</fullName>
    </submittedName>
</protein>
<evidence type="ECO:0000256" key="1">
    <source>
        <dbReference type="SAM" id="SignalP"/>
    </source>
</evidence>
<accession>A0A0E9V4R6</accession>
<dbReference type="AlphaFoldDB" id="A0A0E9V4R6"/>
<keyword evidence="1" id="KW-0732">Signal</keyword>
<feature type="signal peptide" evidence="1">
    <location>
        <begin position="1"/>
        <end position="25"/>
    </location>
</feature>
<reference evidence="2" key="1">
    <citation type="submission" date="2014-11" db="EMBL/GenBank/DDBJ databases">
        <authorList>
            <person name="Amaro Gonzalez C."/>
        </authorList>
    </citation>
    <scope>NUCLEOTIDE SEQUENCE</scope>
</reference>